<accession>A0ACB5RE34</accession>
<proteinExistence type="predicted"/>
<dbReference type="Proteomes" id="UP001058074">
    <property type="component" value="Unassembled WGS sequence"/>
</dbReference>
<organism evidence="1 2">
    <name type="scientific">Inconstantimicrobium mannanitabidum</name>
    <dbReference type="NCBI Taxonomy" id="1604901"/>
    <lineage>
        <taxon>Bacteria</taxon>
        <taxon>Bacillati</taxon>
        <taxon>Bacillota</taxon>
        <taxon>Clostridia</taxon>
        <taxon>Eubacteriales</taxon>
        <taxon>Clostridiaceae</taxon>
        <taxon>Inconstantimicrobium</taxon>
    </lineage>
</organism>
<evidence type="ECO:0000313" key="1">
    <source>
        <dbReference type="EMBL" id="GKX67361.1"/>
    </source>
</evidence>
<reference evidence="1" key="1">
    <citation type="journal article" date="2025" name="Int. J. Syst. Evol. Microbiol.">
        <title>Inconstantimicrobium mannanitabidum sp. nov., a novel member of the family Clostridiaceae isolated from anoxic soil under the treatment of reductive soil disinfestation.</title>
        <authorList>
            <person name="Ueki A."/>
            <person name="Tonouchi A."/>
            <person name="Honma S."/>
            <person name="Kaku N."/>
            <person name="Ueki K."/>
        </authorList>
    </citation>
    <scope>NUCLEOTIDE SEQUENCE</scope>
    <source>
        <strain evidence="1">TW13</strain>
    </source>
</reference>
<dbReference type="EMBL" id="BROD01000001">
    <property type="protein sequence ID" value="GKX67361.1"/>
    <property type="molecule type" value="Genomic_DNA"/>
</dbReference>
<comment type="caution">
    <text evidence="1">The sequence shown here is derived from an EMBL/GenBank/DDBJ whole genome shotgun (WGS) entry which is preliminary data.</text>
</comment>
<sequence>MKKSILFVTSQVYPFTTGTMGVFNYSLPKKLIKLGFDARVIVPRINKPYKPYPKETNDIVSLDINMSDQIYPCTVESCTYDGVPMYFINSDYFFSRDKLYGYSDEVQRFCYFCKAVLHAIPHLDFNPDILHCQDWHTGYIPVLLKTKFKGFSKSVKTLFTIHNMGYQGVFDKENCVFLDLDWDELVNCNIDYYDQINFMKAGISYADIITTVSPTYAKEIATEQYGATLDKTVKSRSNNIYGVLCGLDTEINNPAKDSRIFVNYDAYNLQGKYENKRFLQRELKFEEREDIPIISLFSRLKTEKGLDLVRSVFKDIMKADIQFVVVSDGDVMYEEFFRRAAKEYPQKFAFILYDNDFAYKAYAGSDLFLMPSSYEPCGIGQLIALRYGTVPIVHQVGGLNDSIKEYNPLTGEGNGFCFKPYNAKVMLYTIRKAIRMYHKKDDWLKVVRNGMLEDHSWDKYVEQYVDVYKQV</sequence>
<name>A0ACB5RE34_9CLOT</name>
<gene>
    <name evidence="1" type="primary">glgA_1</name>
    <name evidence="1" type="ORF">rsdtw13_26190</name>
</gene>
<keyword evidence="2" id="KW-1185">Reference proteome</keyword>
<protein>
    <submittedName>
        <fullName evidence="1">Glycogen synthase</fullName>
    </submittedName>
</protein>
<evidence type="ECO:0000313" key="2">
    <source>
        <dbReference type="Proteomes" id="UP001058074"/>
    </source>
</evidence>